<protein>
    <submittedName>
        <fullName evidence="1">TIGR00725 family protein</fullName>
    </submittedName>
</protein>
<keyword evidence="2" id="KW-1185">Reference proteome</keyword>
<dbReference type="Proteomes" id="UP000473278">
    <property type="component" value="Unassembled WGS sequence"/>
</dbReference>
<proteinExistence type="predicted"/>
<comment type="caution">
    <text evidence="1">The sequence shown here is derived from an EMBL/GenBank/DDBJ whole genome shotgun (WGS) entry which is preliminary data.</text>
</comment>
<dbReference type="InterPro" id="IPR041164">
    <property type="entry name" value="LDcluster4"/>
</dbReference>
<dbReference type="InterPro" id="IPR005268">
    <property type="entry name" value="CHP00725"/>
</dbReference>
<evidence type="ECO:0000313" key="2">
    <source>
        <dbReference type="Proteomes" id="UP000473278"/>
    </source>
</evidence>
<dbReference type="Pfam" id="PF18306">
    <property type="entry name" value="LDcluster4"/>
    <property type="match status" value="1"/>
</dbReference>
<name>A0A6M1T1D7_9BACT</name>
<evidence type="ECO:0000313" key="1">
    <source>
        <dbReference type="EMBL" id="NGP75875.1"/>
    </source>
</evidence>
<dbReference type="Gene3D" id="3.40.50.450">
    <property type="match status" value="1"/>
</dbReference>
<dbReference type="RefSeq" id="WP_165139712.1">
    <property type="nucleotide sequence ID" value="NZ_JAALLT010000002.1"/>
</dbReference>
<organism evidence="1 2">
    <name type="scientific">Halalkalibaculum roseum</name>
    <dbReference type="NCBI Taxonomy" id="2709311"/>
    <lineage>
        <taxon>Bacteria</taxon>
        <taxon>Pseudomonadati</taxon>
        <taxon>Balneolota</taxon>
        <taxon>Balneolia</taxon>
        <taxon>Balneolales</taxon>
        <taxon>Balneolaceae</taxon>
        <taxon>Halalkalibaculum</taxon>
    </lineage>
</organism>
<accession>A0A6M1T1D7</accession>
<dbReference type="SUPFAM" id="SSF102405">
    <property type="entry name" value="MCP/YpsA-like"/>
    <property type="match status" value="1"/>
</dbReference>
<dbReference type="PANTHER" id="PTHR43393:SF3">
    <property type="entry name" value="LYSINE DECARBOXYLASE-LIKE PROTEIN"/>
    <property type="match status" value="1"/>
</dbReference>
<gene>
    <name evidence="1" type="ORF">G3570_04470</name>
</gene>
<dbReference type="PANTHER" id="PTHR43393">
    <property type="entry name" value="CYTOKININ RIBOSIDE 5'-MONOPHOSPHATE PHOSPHORIBOHYDROLASE"/>
    <property type="match status" value="1"/>
</dbReference>
<dbReference type="EMBL" id="JAALLT010000002">
    <property type="protein sequence ID" value="NGP75875.1"/>
    <property type="molecule type" value="Genomic_DNA"/>
</dbReference>
<sequence length="161" mass="16963">MAKTIIGVMGPGNEPEEKDLQIAYELGKLIGQRSWVLLTGGRNVGVMDAASLGASEKDGLVVGVLPDKDRSRMSLHVDIPIVTGMGSARNNINVLSSDVIIACGTGAGTLSEIMLALKAGKDVILLNQSKNALDFLQSLESDLVHEASSAYEAITMAERLL</sequence>
<dbReference type="InterPro" id="IPR052341">
    <property type="entry name" value="LOG_family_nucleotidases"/>
</dbReference>
<dbReference type="GO" id="GO:0005829">
    <property type="term" value="C:cytosol"/>
    <property type="evidence" value="ECO:0007669"/>
    <property type="project" value="TreeGrafter"/>
</dbReference>
<dbReference type="NCBIfam" id="TIGR00725">
    <property type="entry name" value="TIGR00725 family protein"/>
    <property type="match status" value="1"/>
</dbReference>
<reference evidence="1 2" key="1">
    <citation type="submission" date="2020-02" db="EMBL/GenBank/DDBJ databases">
        <title>Balneolaceae bacterium YR4-1, complete genome.</title>
        <authorList>
            <person name="Li Y."/>
            <person name="Wu S."/>
        </authorList>
    </citation>
    <scope>NUCLEOTIDE SEQUENCE [LARGE SCALE GENOMIC DNA]</scope>
    <source>
        <strain evidence="1 2">YR4-1</strain>
    </source>
</reference>
<dbReference type="AlphaFoldDB" id="A0A6M1T1D7"/>